<dbReference type="RefSeq" id="WP_034972968.1">
    <property type="nucleotide sequence ID" value="NZ_FOFI01000002.1"/>
</dbReference>
<dbReference type="SUPFAM" id="SSF53448">
    <property type="entry name" value="Nucleotide-diphospho-sugar transferases"/>
    <property type="match status" value="1"/>
</dbReference>
<dbReference type="GO" id="GO:0016758">
    <property type="term" value="F:hexosyltransferase activity"/>
    <property type="evidence" value="ECO:0007669"/>
    <property type="project" value="UniProtKB-ARBA"/>
</dbReference>
<evidence type="ECO:0000313" key="4">
    <source>
        <dbReference type="Proteomes" id="UP000028623"/>
    </source>
</evidence>
<evidence type="ECO:0000313" key="3">
    <source>
        <dbReference type="EMBL" id="KFC23226.1"/>
    </source>
</evidence>
<accession>A0A085BL81</accession>
<sequence>MKTLTIFTPTYNRVHLLPRLYKALLQQSIQDFIWLVVDDGSEDNTLELLQKWKSEDKINIEFHSKENGGIHTAYNLGIEKCNTELFMCIDSDDFPPIDAVHKVISFWTKNKNEKYAGIIGLDYSLDGKPLKNLQLPAKKEIHIIELATKYNFQADTKMVHRTELLKKVAPMKVFPNEKNFNPIYLFLIIDQNYPLLILNENLCFVDYQETGMANNILNQYKNSPKSFAELRRLQMSLSHAPYSFVFRNAIHYISSCLFAKQNLLRDSPKRFTTFLAIPFGFLLYFYLRLRTDGE</sequence>
<proteinExistence type="predicted"/>
<organism evidence="3 4">
    <name type="scientific">Epilithonimonas lactis</name>
    <dbReference type="NCBI Taxonomy" id="421072"/>
    <lineage>
        <taxon>Bacteria</taxon>
        <taxon>Pseudomonadati</taxon>
        <taxon>Bacteroidota</taxon>
        <taxon>Flavobacteriia</taxon>
        <taxon>Flavobacteriales</taxon>
        <taxon>Weeksellaceae</taxon>
        <taxon>Chryseobacterium group</taxon>
        <taxon>Epilithonimonas</taxon>
    </lineage>
</organism>
<dbReference type="InterPro" id="IPR029044">
    <property type="entry name" value="Nucleotide-diphossugar_trans"/>
</dbReference>
<dbReference type="Pfam" id="PF00535">
    <property type="entry name" value="Glycos_transf_2"/>
    <property type="match status" value="1"/>
</dbReference>
<protein>
    <recommendedName>
        <fullName evidence="2">Glycosyltransferase 2-like domain-containing protein</fullName>
    </recommendedName>
</protein>
<reference evidence="3 4" key="1">
    <citation type="submission" date="2014-07" db="EMBL/GenBank/DDBJ databases">
        <title>Epilithonimonas lactis LMG 22401 Genome.</title>
        <authorList>
            <person name="Pipes S.E."/>
            <person name="Stropko S.J."/>
        </authorList>
    </citation>
    <scope>NUCLEOTIDE SEQUENCE [LARGE SCALE GENOMIC DNA]</scope>
    <source>
        <strain evidence="3 4">LMG 24401</strain>
    </source>
</reference>
<dbReference type="Proteomes" id="UP000028623">
    <property type="component" value="Unassembled WGS sequence"/>
</dbReference>
<dbReference type="EMBL" id="JPLY01000001">
    <property type="protein sequence ID" value="KFC23226.1"/>
    <property type="molecule type" value="Genomic_DNA"/>
</dbReference>
<keyword evidence="1" id="KW-0472">Membrane</keyword>
<feature type="domain" description="Glycosyltransferase 2-like" evidence="2">
    <location>
        <begin position="5"/>
        <end position="119"/>
    </location>
</feature>
<keyword evidence="4" id="KW-1185">Reference proteome</keyword>
<dbReference type="PANTHER" id="PTHR22916:SF3">
    <property type="entry name" value="UDP-GLCNAC:BETAGAL BETA-1,3-N-ACETYLGLUCOSAMINYLTRANSFERASE-LIKE PROTEIN 1"/>
    <property type="match status" value="1"/>
</dbReference>
<keyword evidence="1" id="KW-1133">Transmembrane helix</keyword>
<dbReference type="eggNOG" id="COG0463">
    <property type="taxonomic scope" value="Bacteria"/>
</dbReference>
<dbReference type="STRING" id="421072.SAMN04488097_1178"/>
<evidence type="ECO:0000256" key="1">
    <source>
        <dbReference type="SAM" id="Phobius"/>
    </source>
</evidence>
<evidence type="ECO:0000259" key="2">
    <source>
        <dbReference type="Pfam" id="PF00535"/>
    </source>
</evidence>
<name>A0A085BL81_9FLAO</name>
<feature type="transmembrane region" description="Helical" evidence="1">
    <location>
        <begin position="271"/>
        <end position="287"/>
    </location>
</feature>
<dbReference type="PANTHER" id="PTHR22916">
    <property type="entry name" value="GLYCOSYLTRANSFERASE"/>
    <property type="match status" value="1"/>
</dbReference>
<dbReference type="InterPro" id="IPR001173">
    <property type="entry name" value="Glyco_trans_2-like"/>
</dbReference>
<gene>
    <name evidence="3" type="ORF">IO89_01115</name>
</gene>
<dbReference type="CDD" id="cd00761">
    <property type="entry name" value="Glyco_tranf_GTA_type"/>
    <property type="match status" value="1"/>
</dbReference>
<keyword evidence="1" id="KW-0812">Transmembrane</keyword>
<comment type="caution">
    <text evidence="3">The sequence shown here is derived from an EMBL/GenBank/DDBJ whole genome shotgun (WGS) entry which is preliminary data.</text>
</comment>
<dbReference type="AlphaFoldDB" id="A0A085BL81"/>
<dbReference type="Gene3D" id="3.90.550.10">
    <property type="entry name" value="Spore Coat Polysaccharide Biosynthesis Protein SpsA, Chain A"/>
    <property type="match status" value="1"/>
</dbReference>